<evidence type="ECO:0000256" key="3">
    <source>
        <dbReference type="ARBA" id="ARBA00022692"/>
    </source>
</evidence>
<dbReference type="PANTHER" id="PTHR10057:SF0">
    <property type="entry name" value="TRANSLOCATOR PROTEIN"/>
    <property type="match status" value="1"/>
</dbReference>
<feature type="transmembrane region" description="Helical" evidence="6">
    <location>
        <begin position="133"/>
        <end position="155"/>
    </location>
</feature>
<name>A0A2I7SKG8_9FLAO</name>
<evidence type="ECO:0000256" key="2">
    <source>
        <dbReference type="ARBA" id="ARBA00007524"/>
    </source>
</evidence>
<keyword evidence="8" id="KW-1185">Reference proteome</keyword>
<dbReference type="KEGG" id="taj:C1A40_13555"/>
<protein>
    <submittedName>
        <fullName evidence="7">TspO protein</fullName>
    </submittedName>
</protein>
<dbReference type="Proteomes" id="UP000236592">
    <property type="component" value="Chromosome"/>
</dbReference>
<keyword evidence="5 6" id="KW-0472">Membrane</keyword>
<feature type="transmembrane region" description="Helical" evidence="6">
    <location>
        <begin position="7"/>
        <end position="27"/>
    </location>
</feature>
<sequence length="157" mass="18443">MLNNKYIRFGIFLITNILVLVIGAVLMNNGPQSEWYTSLNQAPWTPPGWVFGVAWFSIMFLFAFYMAKLSFQFEPFSKYLIVLYGLQWVLNVSWNYIFFNKHEVLIGLITIVLLWLLVGFFTLGFLKKLKFYTLLIGPYLIWMTIATSLNAYIYFNN</sequence>
<reference evidence="8" key="1">
    <citation type="submission" date="2018-01" db="EMBL/GenBank/DDBJ databases">
        <title>Complete genome of Tamlana sp. UJ94.</title>
        <authorList>
            <person name="Jung J."/>
            <person name="Chung D."/>
            <person name="Bae S.S."/>
            <person name="Baek K."/>
        </authorList>
    </citation>
    <scope>NUCLEOTIDE SEQUENCE [LARGE SCALE GENOMIC DNA]</scope>
    <source>
        <strain evidence="8">UJ94</strain>
    </source>
</reference>
<evidence type="ECO:0000256" key="1">
    <source>
        <dbReference type="ARBA" id="ARBA00004141"/>
    </source>
</evidence>
<comment type="subcellular location">
    <subcellularLocation>
        <location evidence="1">Membrane</location>
        <topology evidence="1">Multi-pass membrane protein</topology>
    </subcellularLocation>
</comment>
<keyword evidence="3 6" id="KW-0812">Transmembrane</keyword>
<evidence type="ECO:0000256" key="4">
    <source>
        <dbReference type="ARBA" id="ARBA00022989"/>
    </source>
</evidence>
<dbReference type="InterPro" id="IPR038330">
    <property type="entry name" value="TspO/MBR-related_sf"/>
</dbReference>
<keyword evidence="4 6" id="KW-1133">Transmembrane helix</keyword>
<gene>
    <name evidence="7" type="ORF">C1A40_13555</name>
</gene>
<feature type="transmembrane region" description="Helical" evidence="6">
    <location>
        <begin position="79"/>
        <end position="98"/>
    </location>
</feature>
<dbReference type="AlphaFoldDB" id="A0A2I7SKG8"/>
<comment type="similarity">
    <text evidence="2">Belongs to the TspO/BZRP family.</text>
</comment>
<evidence type="ECO:0000313" key="8">
    <source>
        <dbReference type="Proteomes" id="UP000236592"/>
    </source>
</evidence>
<dbReference type="EMBL" id="CP025938">
    <property type="protein sequence ID" value="AUS06405.1"/>
    <property type="molecule type" value="Genomic_DNA"/>
</dbReference>
<dbReference type="Gene3D" id="1.20.1260.100">
    <property type="entry name" value="TspO/MBR protein"/>
    <property type="match status" value="1"/>
</dbReference>
<dbReference type="OrthoDB" id="9795496at2"/>
<evidence type="ECO:0000256" key="5">
    <source>
        <dbReference type="ARBA" id="ARBA00023136"/>
    </source>
</evidence>
<dbReference type="FunFam" id="1.20.1260.100:FF:000001">
    <property type="entry name" value="translocator protein 2"/>
    <property type="match status" value="1"/>
</dbReference>
<feature type="transmembrane region" description="Helical" evidence="6">
    <location>
        <begin position="104"/>
        <end position="126"/>
    </location>
</feature>
<dbReference type="PANTHER" id="PTHR10057">
    <property type="entry name" value="PERIPHERAL-TYPE BENZODIAZEPINE RECEPTOR"/>
    <property type="match status" value="1"/>
</dbReference>
<evidence type="ECO:0000313" key="7">
    <source>
        <dbReference type="EMBL" id="AUS06405.1"/>
    </source>
</evidence>
<dbReference type="PIRSF" id="PIRSF005859">
    <property type="entry name" value="PBR"/>
    <property type="match status" value="1"/>
</dbReference>
<accession>A0A2I7SKG8</accession>
<dbReference type="RefSeq" id="WP_102996357.1">
    <property type="nucleotide sequence ID" value="NZ_CP025938.1"/>
</dbReference>
<evidence type="ECO:0000256" key="6">
    <source>
        <dbReference type="SAM" id="Phobius"/>
    </source>
</evidence>
<dbReference type="Pfam" id="PF03073">
    <property type="entry name" value="TspO_MBR"/>
    <property type="match status" value="1"/>
</dbReference>
<dbReference type="InterPro" id="IPR004307">
    <property type="entry name" value="TspO_MBR"/>
</dbReference>
<dbReference type="CDD" id="cd15904">
    <property type="entry name" value="TSPO_MBR"/>
    <property type="match status" value="1"/>
</dbReference>
<proteinExistence type="inferred from homology"/>
<dbReference type="GO" id="GO:0016020">
    <property type="term" value="C:membrane"/>
    <property type="evidence" value="ECO:0007669"/>
    <property type="project" value="UniProtKB-SubCell"/>
</dbReference>
<dbReference type="GO" id="GO:0033013">
    <property type="term" value="P:tetrapyrrole metabolic process"/>
    <property type="evidence" value="ECO:0007669"/>
    <property type="project" value="UniProtKB-ARBA"/>
</dbReference>
<organism evidence="7 8">
    <name type="scientific">Pseudotamlana carrageenivorans</name>
    <dbReference type="NCBI Taxonomy" id="2069432"/>
    <lineage>
        <taxon>Bacteria</taxon>
        <taxon>Pseudomonadati</taxon>
        <taxon>Bacteroidota</taxon>
        <taxon>Flavobacteriia</taxon>
        <taxon>Flavobacteriales</taxon>
        <taxon>Flavobacteriaceae</taxon>
        <taxon>Pseudotamlana</taxon>
    </lineage>
</organism>
<feature type="transmembrane region" description="Helical" evidence="6">
    <location>
        <begin position="47"/>
        <end position="67"/>
    </location>
</feature>